<dbReference type="EnsemblMetazoa" id="AFAF005763-RA">
    <property type="protein sequence ID" value="AFAF005763-PA"/>
    <property type="gene ID" value="AFAF005763"/>
</dbReference>
<dbReference type="VEuPathDB" id="VectorBase:AFAF005763"/>
<evidence type="ECO:0000313" key="3">
    <source>
        <dbReference type="Proteomes" id="UP000075886"/>
    </source>
</evidence>
<evidence type="ECO:0000313" key="2">
    <source>
        <dbReference type="EnsemblMetazoa" id="AFAF005763-PA"/>
    </source>
</evidence>
<accession>A0A182Q9L0</accession>
<proteinExistence type="predicted"/>
<protein>
    <submittedName>
        <fullName evidence="2">Uncharacterized protein</fullName>
    </submittedName>
</protein>
<dbReference type="EMBL" id="AXCN02000834">
    <property type="status" value="NOT_ANNOTATED_CDS"/>
    <property type="molecule type" value="Genomic_DNA"/>
</dbReference>
<keyword evidence="3" id="KW-1185">Reference proteome</keyword>
<name>A0A182Q9L0_9DIPT</name>
<feature type="region of interest" description="Disordered" evidence="1">
    <location>
        <begin position="29"/>
        <end position="62"/>
    </location>
</feature>
<feature type="compositionally biased region" description="Low complexity" evidence="1">
    <location>
        <begin position="34"/>
        <end position="46"/>
    </location>
</feature>
<reference evidence="2" key="2">
    <citation type="submission" date="2020-05" db="UniProtKB">
        <authorList>
            <consortium name="EnsemblMetazoa"/>
        </authorList>
    </citation>
    <scope>IDENTIFICATION</scope>
    <source>
        <strain evidence="2">FAR1</strain>
    </source>
</reference>
<reference evidence="3" key="1">
    <citation type="submission" date="2014-01" db="EMBL/GenBank/DDBJ databases">
        <title>The Genome Sequence of Anopheles farauti FAR1 (V2).</title>
        <authorList>
            <consortium name="The Broad Institute Genomics Platform"/>
            <person name="Neafsey D.E."/>
            <person name="Besansky N."/>
            <person name="Howell P."/>
            <person name="Walton C."/>
            <person name="Young S.K."/>
            <person name="Zeng Q."/>
            <person name="Gargeya S."/>
            <person name="Fitzgerald M."/>
            <person name="Haas B."/>
            <person name="Abouelleil A."/>
            <person name="Allen A.W."/>
            <person name="Alvarado L."/>
            <person name="Arachchi H.M."/>
            <person name="Berlin A.M."/>
            <person name="Chapman S.B."/>
            <person name="Gainer-Dewar J."/>
            <person name="Goldberg J."/>
            <person name="Griggs A."/>
            <person name="Gujja S."/>
            <person name="Hansen M."/>
            <person name="Howarth C."/>
            <person name="Imamovic A."/>
            <person name="Ireland A."/>
            <person name="Larimer J."/>
            <person name="McCowan C."/>
            <person name="Murphy C."/>
            <person name="Pearson M."/>
            <person name="Poon T.W."/>
            <person name="Priest M."/>
            <person name="Roberts A."/>
            <person name="Saif S."/>
            <person name="Shea T."/>
            <person name="Sisk P."/>
            <person name="Sykes S."/>
            <person name="Wortman J."/>
            <person name="Nusbaum C."/>
            <person name="Birren B."/>
        </authorList>
    </citation>
    <scope>NUCLEOTIDE SEQUENCE [LARGE SCALE GENOMIC DNA]</scope>
    <source>
        <strain evidence="3">FAR1</strain>
    </source>
</reference>
<dbReference type="AlphaFoldDB" id="A0A182Q9L0"/>
<evidence type="ECO:0000256" key="1">
    <source>
        <dbReference type="SAM" id="MobiDB-lite"/>
    </source>
</evidence>
<organism evidence="2 3">
    <name type="scientific">Anopheles farauti</name>
    <dbReference type="NCBI Taxonomy" id="69004"/>
    <lineage>
        <taxon>Eukaryota</taxon>
        <taxon>Metazoa</taxon>
        <taxon>Ecdysozoa</taxon>
        <taxon>Arthropoda</taxon>
        <taxon>Hexapoda</taxon>
        <taxon>Insecta</taxon>
        <taxon>Pterygota</taxon>
        <taxon>Neoptera</taxon>
        <taxon>Endopterygota</taxon>
        <taxon>Diptera</taxon>
        <taxon>Nematocera</taxon>
        <taxon>Culicoidea</taxon>
        <taxon>Culicidae</taxon>
        <taxon>Anophelinae</taxon>
        <taxon>Anopheles</taxon>
    </lineage>
</organism>
<sequence length="175" mass="18933">MFDLCSPTSVVKRRATVAGSADIVGWKTAEVERSSSSSSSSNNSSRSNEKCRGGVRARRGNGGRSKCIFTVQDLSAGLDVEEGDVGEAGGGRVPPVVAVVNDGGLRRRRRRCRVVASGKRAAANQTMLKYLTHKLRTQSINDENHANEKTLHRTMDDVKPNTDSLPNWIHVLGSE</sequence>
<dbReference type="Proteomes" id="UP000075886">
    <property type="component" value="Unassembled WGS sequence"/>
</dbReference>